<dbReference type="Proteomes" id="UP001239994">
    <property type="component" value="Unassembled WGS sequence"/>
</dbReference>
<dbReference type="FunFam" id="2.60.120.290:FF:000013">
    <property type="entry name" value="Membrane frizzled-related protein"/>
    <property type="match status" value="2"/>
</dbReference>
<dbReference type="SMART" id="SM00042">
    <property type="entry name" value="CUB"/>
    <property type="match status" value="2"/>
</dbReference>
<dbReference type="Gene3D" id="2.60.40.4100">
    <property type="entry name" value="Zona pellucida, ZP-C domain"/>
    <property type="match status" value="1"/>
</dbReference>
<dbReference type="PROSITE" id="PS51034">
    <property type="entry name" value="ZP_2"/>
    <property type="match status" value="1"/>
</dbReference>
<dbReference type="GO" id="GO:0016706">
    <property type="term" value="F:2-oxoglutarate-dependent dioxygenase activity"/>
    <property type="evidence" value="ECO:0007669"/>
    <property type="project" value="InterPro"/>
</dbReference>
<feature type="domain" description="ZP" evidence="8">
    <location>
        <begin position="387"/>
        <end position="663"/>
    </location>
</feature>
<dbReference type="PROSITE" id="PS50958">
    <property type="entry name" value="SMB_2"/>
    <property type="match status" value="1"/>
</dbReference>
<feature type="chain" id="PRO_5041932928" description="CUB and zona pellucida-like domains 1, tandem duplicate 1" evidence="4">
    <location>
        <begin position="27"/>
        <end position="934"/>
    </location>
</feature>
<feature type="signal peptide" evidence="4">
    <location>
        <begin position="1"/>
        <end position="26"/>
    </location>
</feature>
<reference evidence="9" key="1">
    <citation type="submission" date="2023-03" db="EMBL/GenBank/DDBJ databases">
        <title>Electrophorus voltai genome.</title>
        <authorList>
            <person name="Bian C."/>
        </authorList>
    </citation>
    <scope>NUCLEOTIDE SEQUENCE</scope>
    <source>
        <strain evidence="9">CB-2022</strain>
        <tissue evidence="9">Muscle</tissue>
    </source>
</reference>
<dbReference type="InterPro" id="IPR000859">
    <property type="entry name" value="CUB_dom"/>
</dbReference>
<keyword evidence="10" id="KW-1185">Reference proteome</keyword>
<protein>
    <recommendedName>
        <fullName evidence="11">CUB and zona pellucida-like domains 1, tandem duplicate 1</fullName>
    </recommendedName>
</protein>
<dbReference type="PROSITE" id="PS01180">
    <property type="entry name" value="CUB"/>
    <property type="match status" value="2"/>
</dbReference>
<dbReference type="PANTHER" id="PTHR24251">
    <property type="entry name" value="OVOCHYMASE-RELATED"/>
    <property type="match status" value="1"/>
</dbReference>
<dbReference type="FunFam" id="2.60.40.4100:FF:000005">
    <property type="entry name" value="Deleted in malignant brain tumors 1"/>
    <property type="match status" value="1"/>
</dbReference>
<evidence type="ECO:0000256" key="2">
    <source>
        <dbReference type="ARBA" id="ARBA00023157"/>
    </source>
</evidence>
<evidence type="ECO:0000256" key="1">
    <source>
        <dbReference type="ARBA" id="ARBA00022737"/>
    </source>
</evidence>
<dbReference type="PROSITE" id="PS00524">
    <property type="entry name" value="SMB_1"/>
    <property type="match status" value="1"/>
</dbReference>
<comment type="caution">
    <text evidence="3">Lacks conserved residue(s) required for the propagation of feature annotation.</text>
</comment>
<dbReference type="InterPro" id="IPR001212">
    <property type="entry name" value="Somatomedin_B_dom"/>
</dbReference>
<proteinExistence type="predicted"/>
<dbReference type="Pfam" id="PF09004">
    <property type="entry name" value="ALKBH8_N"/>
    <property type="match status" value="1"/>
</dbReference>
<accession>A0AAD9DVC4</accession>
<evidence type="ECO:0000256" key="3">
    <source>
        <dbReference type="PROSITE-ProRule" id="PRU00059"/>
    </source>
</evidence>
<dbReference type="InterPro" id="IPR015095">
    <property type="entry name" value="AlkB_hom8_N"/>
</dbReference>
<dbReference type="AlphaFoldDB" id="A0AAD9DVC4"/>
<dbReference type="InterPro" id="IPR043502">
    <property type="entry name" value="DNA/RNA_pol_sf"/>
</dbReference>
<dbReference type="SUPFAM" id="SSF56672">
    <property type="entry name" value="DNA/RNA polymerases"/>
    <property type="match status" value="1"/>
</dbReference>
<dbReference type="EMBL" id="JAROKS010000018">
    <property type="protein sequence ID" value="KAK1793007.1"/>
    <property type="molecule type" value="Genomic_DNA"/>
</dbReference>
<feature type="domain" description="CUB" evidence="5">
    <location>
        <begin position="78"/>
        <end position="189"/>
    </location>
</feature>
<feature type="domain" description="Reverse transcriptase" evidence="6">
    <location>
        <begin position="514"/>
        <end position="816"/>
    </location>
</feature>
<keyword evidence="2" id="KW-1015">Disulfide bond</keyword>
<evidence type="ECO:0000256" key="4">
    <source>
        <dbReference type="SAM" id="SignalP"/>
    </source>
</evidence>
<feature type="domain" description="CUB" evidence="5">
    <location>
        <begin position="269"/>
        <end position="378"/>
    </location>
</feature>
<sequence length="934" mass="104984">MSHPIKGCTELWSTELALVFWGQATAQPCDTGKNAECPNQNVEEFSWMAFSAVVMAYCHQTTEDNRGTPTPSGVVGSCGGYFTQWSGEFASPQYPSNYPNYAHCSWRIQSPGTKIISLTFTFVSVEGSPPCRHDAIQVYDGPSTSYPLLGKLCGSQLKEFRSSRNQLTVVFSSDNSVSGRGFRAHWLFVGTSTPVTPTVLPSCRRNCGNYFSSCSCSSSCLYNGNCCHDYYDYCYSTTDIPEITTGNSSQLQVRKYTYSEVSNADSRSCGGRLSGSGSLTSPFYPNYYHDRANCEWQLSAPAGQRIFLSFVDLDLERCCSCDYVRVYDGPSTNSPLLATMCFNDTRQNFHSSSSNMTVLFRSDISVVARGFKALFSSSLSSNLGHVNCSSGNMTIVIQRSYLSSLGFSWQDLYLDDHHCMPSSVGYDVSFSFPLNMCGTNKEVMERKAAGEHRQHSRLSRTSSDLPVPFLLSQISSGHIVYTNNVRAAHSQSGEITRQTQYFLLHVSCHMERDTTVGNLYQAQEVANSTITGVGRFNATMRFYPSSSFSHPVLESPYVVQLNQYVYVQVQLTRQDSSLDVFLDSCVASPNHDFQTRNYDLLRNGCVRDRTVYVYTNGLRPYARFRFQAFKFLRTHAYVFLRCKVVVCANNDYNSRCRRGCQYRRKRAIDSFLHTRAVTLGPITLQDRPQSVQVGNCASSTLTLSTGAPQGCVLSPLLYSLYTYDCTATSSSNIIVKFADDTVVVGLISDNDERAYLEEIKHLENWCQENNLLLNVSKTKELIVDCSKKQERHYQPVRISGTTVERVDSFRYLGVHISQDLSWSRHTSSLAKKARQRLYHLRRLRDFRLPSKVLRNFYTCTIESILMGNITVWFGNSTKQDRQALQRHVTEGDQVGVRDGPGRHCCPVPLLSSSEEFPQKSESMKWGGKGHFKLL</sequence>
<dbReference type="GO" id="GO:0008168">
    <property type="term" value="F:methyltransferase activity"/>
    <property type="evidence" value="ECO:0007669"/>
    <property type="project" value="InterPro"/>
</dbReference>
<dbReference type="Pfam" id="PF00078">
    <property type="entry name" value="RVT_1"/>
    <property type="match status" value="1"/>
</dbReference>
<dbReference type="InterPro" id="IPR000477">
    <property type="entry name" value="RT_dom"/>
</dbReference>
<dbReference type="SUPFAM" id="SSF90188">
    <property type="entry name" value="Somatomedin B domain"/>
    <property type="match status" value="1"/>
</dbReference>
<dbReference type="CDD" id="cd00041">
    <property type="entry name" value="CUB"/>
    <property type="match status" value="2"/>
</dbReference>
<comment type="caution">
    <text evidence="9">The sequence shown here is derived from an EMBL/GenBank/DDBJ whole genome shotgun (WGS) entry which is preliminary data.</text>
</comment>
<dbReference type="Gene3D" id="2.60.120.290">
    <property type="entry name" value="Spermadhesin, CUB domain"/>
    <property type="match status" value="2"/>
</dbReference>
<dbReference type="Gene3D" id="4.10.410.20">
    <property type="match status" value="1"/>
</dbReference>
<dbReference type="Pfam" id="PF00100">
    <property type="entry name" value="Zona_pellucida"/>
    <property type="match status" value="1"/>
</dbReference>
<evidence type="ECO:0000259" key="8">
    <source>
        <dbReference type="PROSITE" id="PS51034"/>
    </source>
</evidence>
<dbReference type="InterPro" id="IPR001507">
    <property type="entry name" value="ZP_dom"/>
</dbReference>
<evidence type="ECO:0000259" key="7">
    <source>
        <dbReference type="PROSITE" id="PS50958"/>
    </source>
</evidence>
<feature type="domain" description="SMB" evidence="7">
    <location>
        <begin position="199"/>
        <end position="238"/>
    </location>
</feature>
<gene>
    <name evidence="9" type="ORF">P4O66_001604</name>
</gene>
<keyword evidence="4" id="KW-0732">Signal</keyword>
<dbReference type="Pfam" id="PF00431">
    <property type="entry name" value="CUB"/>
    <property type="match status" value="2"/>
</dbReference>
<organism evidence="9 10">
    <name type="scientific">Electrophorus voltai</name>
    <dbReference type="NCBI Taxonomy" id="2609070"/>
    <lineage>
        <taxon>Eukaryota</taxon>
        <taxon>Metazoa</taxon>
        <taxon>Chordata</taxon>
        <taxon>Craniata</taxon>
        <taxon>Vertebrata</taxon>
        <taxon>Euteleostomi</taxon>
        <taxon>Actinopterygii</taxon>
        <taxon>Neopterygii</taxon>
        <taxon>Teleostei</taxon>
        <taxon>Ostariophysi</taxon>
        <taxon>Gymnotiformes</taxon>
        <taxon>Gymnotoidei</taxon>
        <taxon>Gymnotidae</taxon>
        <taxon>Electrophorus</taxon>
    </lineage>
</organism>
<dbReference type="PANTHER" id="PTHR24251:SF41">
    <property type="entry name" value="DELETED IN MALIGNANT BRAIN TUMORS 1 PROTEIN-LIKE"/>
    <property type="match status" value="1"/>
</dbReference>
<dbReference type="PROSITE" id="PS50878">
    <property type="entry name" value="RT_POL"/>
    <property type="match status" value="1"/>
</dbReference>
<dbReference type="SMART" id="SM00241">
    <property type="entry name" value="ZP"/>
    <property type="match status" value="1"/>
</dbReference>
<name>A0AAD9DVC4_9TELE</name>
<dbReference type="InterPro" id="IPR055355">
    <property type="entry name" value="ZP-C"/>
</dbReference>
<dbReference type="InterPro" id="IPR035914">
    <property type="entry name" value="Sperma_CUB_dom_sf"/>
</dbReference>
<evidence type="ECO:0000259" key="5">
    <source>
        <dbReference type="PROSITE" id="PS01180"/>
    </source>
</evidence>
<dbReference type="InterPro" id="IPR036024">
    <property type="entry name" value="Somatomedin_B-like_dom_sf"/>
</dbReference>
<evidence type="ECO:0000259" key="6">
    <source>
        <dbReference type="PROSITE" id="PS50878"/>
    </source>
</evidence>
<keyword evidence="1" id="KW-0677">Repeat</keyword>
<evidence type="ECO:0000313" key="9">
    <source>
        <dbReference type="EMBL" id="KAK1793007.1"/>
    </source>
</evidence>
<dbReference type="SUPFAM" id="SSF49854">
    <property type="entry name" value="Spermadhesin, CUB domain"/>
    <property type="match status" value="2"/>
</dbReference>
<dbReference type="InterPro" id="IPR042235">
    <property type="entry name" value="ZP-C_dom"/>
</dbReference>
<evidence type="ECO:0008006" key="11">
    <source>
        <dbReference type="Google" id="ProtNLM"/>
    </source>
</evidence>
<dbReference type="Gene3D" id="2.60.40.3210">
    <property type="entry name" value="Zona pellucida, ZP-N domain"/>
    <property type="match status" value="1"/>
</dbReference>
<evidence type="ECO:0000313" key="10">
    <source>
        <dbReference type="Proteomes" id="UP001239994"/>
    </source>
</evidence>